<comment type="subcellular location">
    <subcellularLocation>
        <location evidence="1">Cell inner membrane</location>
        <topology evidence="1">Single-pass membrane protein</topology>
    </subcellularLocation>
</comment>
<dbReference type="AlphaFoldDB" id="A0A127M4A0"/>
<feature type="transmembrane region" description="Helical" evidence="11">
    <location>
        <begin position="17"/>
        <end position="36"/>
    </location>
</feature>
<dbReference type="Gene3D" id="3.30.1360.100">
    <property type="entry name" value="General secretion pathway protein M, EpsM"/>
    <property type="match status" value="1"/>
</dbReference>
<keyword evidence="3 10" id="KW-0813">Transport</keyword>
<name>A0A127M4A0_9GAMM</name>
<keyword evidence="5 10" id="KW-0997">Cell inner membrane</keyword>
<evidence type="ECO:0000256" key="4">
    <source>
        <dbReference type="ARBA" id="ARBA00022475"/>
    </source>
</evidence>
<protein>
    <recommendedName>
        <fullName evidence="10">Type II secretion system protein M</fullName>
        <shortName evidence="10">T2SS protein M</shortName>
    </recommendedName>
    <alternativeName>
        <fullName evidence="10">General secretion pathway protein M</fullName>
    </alternativeName>
</protein>
<evidence type="ECO:0000256" key="1">
    <source>
        <dbReference type="ARBA" id="ARBA00004377"/>
    </source>
</evidence>
<evidence type="ECO:0000256" key="7">
    <source>
        <dbReference type="ARBA" id="ARBA00022927"/>
    </source>
</evidence>
<keyword evidence="9 10" id="KW-0472">Membrane</keyword>
<reference evidence="12 13" key="1">
    <citation type="submission" date="2015-12" db="EMBL/GenBank/DDBJ databases">
        <authorList>
            <person name="Shamseldin A."/>
            <person name="Moawad H."/>
            <person name="Abd El-Rahim W.M."/>
            <person name="Sadowsky M.J."/>
        </authorList>
    </citation>
    <scope>NUCLEOTIDE SEQUENCE [LARGE SCALE GENOMIC DNA]</scope>
    <source>
        <strain evidence="12 13">SM2</strain>
    </source>
</reference>
<evidence type="ECO:0000256" key="5">
    <source>
        <dbReference type="ARBA" id="ARBA00022519"/>
    </source>
</evidence>
<evidence type="ECO:0000256" key="2">
    <source>
        <dbReference type="ARBA" id="ARBA00010637"/>
    </source>
</evidence>
<dbReference type="InterPro" id="IPR023229">
    <property type="entry name" value="T2SS_M_periplasmic_sf"/>
</dbReference>
<dbReference type="InterPro" id="IPR007690">
    <property type="entry name" value="T2SS_GspM"/>
</dbReference>
<keyword evidence="4 10" id="KW-1003">Cell membrane</keyword>
<dbReference type="STRING" id="1470434.AZF00_07045"/>
<dbReference type="KEGG" id="zal:AZF00_07045"/>
<sequence>MKWLNQLLEGRSEQERFTLIAGAAVAVPLMIWLLLWQPLLAARDNAQTRVEQRRSSYLWMQQAAKQLQAAHGNVPASALSGSLQQQITRAAAALGVNVNRIEPQSAGRYSLWVASTDYTSAVQLIEALSTAGMTLYSVNMSLLDVPGSVSLRASVGGEG</sequence>
<evidence type="ECO:0000256" key="9">
    <source>
        <dbReference type="ARBA" id="ARBA00023136"/>
    </source>
</evidence>
<dbReference type="GO" id="GO:0015627">
    <property type="term" value="C:type II protein secretion system complex"/>
    <property type="evidence" value="ECO:0007669"/>
    <property type="project" value="InterPro"/>
</dbReference>
<organism evidence="12 13">
    <name type="scientific">Zhongshania aliphaticivorans</name>
    <dbReference type="NCBI Taxonomy" id="1470434"/>
    <lineage>
        <taxon>Bacteria</taxon>
        <taxon>Pseudomonadati</taxon>
        <taxon>Pseudomonadota</taxon>
        <taxon>Gammaproteobacteria</taxon>
        <taxon>Cellvibrionales</taxon>
        <taxon>Spongiibacteraceae</taxon>
        <taxon>Zhongshania</taxon>
    </lineage>
</organism>
<keyword evidence="7 10" id="KW-0653">Protein transport</keyword>
<dbReference type="GO" id="GO:0005886">
    <property type="term" value="C:plasma membrane"/>
    <property type="evidence" value="ECO:0007669"/>
    <property type="project" value="UniProtKB-SubCell"/>
</dbReference>
<evidence type="ECO:0000313" key="13">
    <source>
        <dbReference type="Proteomes" id="UP000074119"/>
    </source>
</evidence>
<dbReference type="GO" id="GO:0015628">
    <property type="term" value="P:protein secretion by the type II secretion system"/>
    <property type="evidence" value="ECO:0007669"/>
    <property type="project" value="InterPro"/>
</dbReference>
<dbReference type="Pfam" id="PF04612">
    <property type="entry name" value="T2SSM"/>
    <property type="match status" value="1"/>
</dbReference>
<dbReference type="SUPFAM" id="SSF103054">
    <property type="entry name" value="General secretion pathway protein M, EpsM"/>
    <property type="match status" value="1"/>
</dbReference>
<evidence type="ECO:0000256" key="3">
    <source>
        <dbReference type="ARBA" id="ARBA00022448"/>
    </source>
</evidence>
<accession>A0A127M4A0</accession>
<evidence type="ECO:0000256" key="6">
    <source>
        <dbReference type="ARBA" id="ARBA00022692"/>
    </source>
</evidence>
<evidence type="ECO:0000256" key="10">
    <source>
        <dbReference type="PIRNR" id="PIRNR006291"/>
    </source>
</evidence>
<dbReference type="PIRSF" id="PIRSF006291">
    <property type="entry name" value="GspM"/>
    <property type="match status" value="1"/>
</dbReference>
<proteinExistence type="inferred from homology"/>
<dbReference type="RefSeq" id="WP_008247324.1">
    <property type="nucleotide sequence ID" value="NZ_CP014544.1"/>
</dbReference>
<keyword evidence="6 11" id="KW-0812">Transmembrane</keyword>
<dbReference type="EMBL" id="CP014544">
    <property type="protein sequence ID" value="AMO68075.1"/>
    <property type="molecule type" value="Genomic_DNA"/>
</dbReference>
<comment type="function">
    <text evidence="10">Inner membrane component of the type II secretion system required for the energy-dependent secretion of extracellular factors such as proteases and toxins from the periplasm.</text>
</comment>
<dbReference type="Proteomes" id="UP000074119">
    <property type="component" value="Chromosome"/>
</dbReference>
<gene>
    <name evidence="12" type="ORF">AZF00_07045</name>
</gene>
<keyword evidence="8 11" id="KW-1133">Transmembrane helix</keyword>
<comment type="similarity">
    <text evidence="2 10">Belongs to the GSP M family.</text>
</comment>
<evidence type="ECO:0000256" key="8">
    <source>
        <dbReference type="ARBA" id="ARBA00022989"/>
    </source>
</evidence>
<evidence type="ECO:0000313" key="12">
    <source>
        <dbReference type="EMBL" id="AMO68075.1"/>
    </source>
</evidence>
<evidence type="ECO:0000256" key="11">
    <source>
        <dbReference type="SAM" id="Phobius"/>
    </source>
</evidence>